<dbReference type="EMBL" id="BEXD01003886">
    <property type="protein sequence ID" value="GBC03457.1"/>
    <property type="molecule type" value="Genomic_DNA"/>
</dbReference>
<dbReference type="CDD" id="cd00051">
    <property type="entry name" value="EFh"/>
    <property type="match status" value="1"/>
</dbReference>
<dbReference type="AlphaFoldDB" id="A0A2Z6SDY0"/>
<keyword evidence="6" id="KW-1185">Reference proteome</keyword>
<dbReference type="Proteomes" id="UP000247702">
    <property type="component" value="Unassembled WGS sequence"/>
</dbReference>
<dbReference type="PROSITE" id="PS00018">
    <property type="entry name" value="EF_HAND_1"/>
    <property type="match status" value="1"/>
</dbReference>
<feature type="compositionally biased region" description="Basic and acidic residues" evidence="2">
    <location>
        <begin position="216"/>
        <end position="230"/>
    </location>
</feature>
<comment type="caution">
    <text evidence="4">The sequence shown here is derived from an EMBL/GenBank/DDBJ whole genome shotgun (WGS) entry which is preliminary data.</text>
</comment>
<dbReference type="OrthoDB" id="191686at2759"/>
<evidence type="ECO:0000313" key="6">
    <source>
        <dbReference type="Proteomes" id="UP000247702"/>
    </source>
</evidence>
<evidence type="ECO:0000313" key="5">
    <source>
        <dbReference type="EMBL" id="GES81338.1"/>
    </source>
</evidence>
<evidence type="ECO:0000313" key="4">
    <source>
        <dbReference type="EMBL" id="GBC03457.1"/>
    </source>
</evidence>
<feature type="region of interest" description="Disordered" evidence="2">
    <location>
        <begin position="216"/>
        <end position="255"/>
    </location>
</feature>
<sequence>MASSNNSRNSLTQFYEKSLKKVSGVYIQTKQNSIKLLSTLNINIANKFNEIEPKSSNNINNNSNSNINNLENCNKYVKSRSAFSNPPTPYQIDNFISDVPTPYYNLMNQKDYYFNNDDDDVSNQSNPNSMNSLYKNYSYGLHNPFIRKSPQSINEREFSDQESSDDQDDYFSRKISNYSNYSSQSSSSSVSTNYGYNEFALTPLPNDDGSELVKEEINHTDVGKEKSKEKNLKRRKSTMKSITSQKSDRSVKSNKSINKLSLKLSKNKSSSTSSTAADNVGTINFEEFISSLDISEDVEGRLQWLFRFYDNDGDGFITRSEMLQIMHTLYS</sequence>
<dbReference type="GO" id="GO:0005509">
    <property type="term" value="F:calcium ion binding"/>
    <property type="evidence" value="ECO:0007669"/>
    <property type="project" value="InterPro"/>
</dbReference>
<dbReference type="InterPro" id="IPR018247">
    <property type="entry name" value="EF_Hand_1_Ca_BS"/>
</dbReference>
<reference evidence="4 6" key="1">
    <citation type="submission" date="2017-11" db="EMBL/GenBank/DDBJ databases">
        <title>The genome of Rhizophagus clarus HR1 reveals common genetic basis of auxotrophy among arbuscular mycorrhizal fungi.</title>
        <authorList>
            <person name="Kobayashi Y."/>
        </authorList>
    </citation>
    <scope>NUCLEOTIDE SEQUENCE [LARGE SCALE GENOMIC DNA]</scope>
    <source>
        <strain evidence="4 6">HR1</strain>
    </source>
</reference>
<dbReference type="EMBL" id="BLAL01000054">
    <property type="protein sequence ID" value="GES81338.1"/>
    <property type="molecule type" value="Genomic_DNA"/>
</dbReference>
<accession>A0A2Z6SDY0</accession>
<organism evidence="4 6">
    <name type="scientific">Rhizophagus clarus</name>
    <dbReference type="NCBI Taxonomy" id="94130"/>
    <lineage>
        <taxon>Eukaryota</taxon>
        <taxon>Fungi</taxon>
        <taxon>Fungi incertae sedis</taxon>
        <taxon>Mucoromycota</taxon>
        <taxon>Glomeromycotina</taxon>
        <taxon>Glomeromycetes</taxon>
        <taxon>Glomerales</taxon>
        <taxon>Glomeraceae</taxon>
        <taxon>Rhizophagus</taxon>
    </lineage>
</organism>
<dbReference type="PRINTS" id="PR00450">
    <property type="entry name" value="RECOVERIN"/>
</dbReference>
<proteinExistence type="predicted"/>
<dbReference type="Proteomes" id="UP000615446">
    <property type="component" value="Unassembled WGS sequence"/>
</dbReference>
<dbReference type="Gene3D" id="1.10.238.10">
    <property type="entry name" value="EF-hand"/>
    <property type="match status" value="1"/>
</dbReference>
<dbReference type="InterPro" id="IPR002048">
    <property type="entry name" value="EF_hand_dom"/>
</dbReference>
<feature type="region of interest" description="Disordered" evidence="2">
    <location>
        <begin position="115"/>
        <end position="134"/>
    </location>
</feature>
<reference evidence="5" key="2">
    <citation type="submission" date="2019-10" db="EMBL/GenBank/DDBJ databases">
        <title>Conservation and host-specific expression of non-tandemly repeated heterogenous ribosome RNA gene in arbuscular mycorrhizal fungi.</title>
        <authorList>
            <person name="Maeda T."/>
            <person name="Kobayashi Y."/>
            <person name="Nakagawa T."/>
            <person name="Ezawa T."/>
            <person name="Yamaguchi K."/>
            <person name="Bino T."/>
            <person name="Nishimoto Y."/>
            <person name="Shigenobu S."/>
            <person name="Kawaguchi M."/>
        </authorList>
    </citation>
    <scope>NUCLEOTIDE SEQUENCE</scope>
    <source>
        <strain evidence="5">HR1</strain>
    </source>
</reference>
<dbReference type="STRING" id="94130.A0A2Z6SDY0"/>
<dbReference type="PROSITE" id="PS50222">
    <property type="entry name" value="EF_HAND_2"/>
    <property type="match status" value="1"/>
</dbReference>
<dbReference type="InterPro" id="IPR011992">
    <property type="entry name" value="EF-hand-dom_pair"/>
</dbReference>
<feature type="domain" description="EF-hand" evidence="3">
    <location>
        <begin position="297"/>
        <end position="331"/>
    </location>
</feature>
<gene>
    <name evidence="5" type="ORF">RCL2_000858700</name>
    <name evidence="4" type="ORF">RclHR1_05130009</name>
</gene>
<protein>
    <submittedName>
        <fullName evidence="5">Calcium-binding protein NCS-1</fullName>
    </submittedName>
</protein>
<name>A0A2Z6SDY0_9GLOM</name>
<keyword evidence="1" id="KW-0106">Calcium</keyword>
<evidence type="ECO:0000256" key="2">
    <source>
        <dbReference type="SAM" id="MobiDB-lite"/>
    </source>
</evidence>
<dbReference type="SMART" id="SM00054">
    <property type="entry name" value="EFh"/>
    <property type="match status" value="1"/>
</dbReference>
<dbReference type="SUPFAM" id="SSF47473">
    <property type="entry name" value="EF-hand"/>
    <property type="match status" value="1"/>
</dbReference>
<evidence type="ECO:0000256" key="1">
    <source>
        <dbReference type="ARBA" id="ARBA00022837"/>
    </source>
</evidence>
<dbReference type="Pfam" id="PF00036">
    <property type="entry name" value="EF-hand_1"/>
    <property type="match status" value="1"/>
</dbReference>
<evidence type="ECO:0000259" key="3">
    <source>
        <dbReference type="PROSITE" id="PS50222"/>
    </source>
</evidence>